<reference evidence="4" key="2">
    <citation type="submission" date="2015-01" db="EMBL/GenBank/DDBJ databases">
        <title>Evolutionary Origins and Diversification of the Mycorrhizal Mutualists.</title>
        <authorList>
            <consortium name="DOE Joint Genome Institute"/>
            <consortium name="Mycorrhizal Genomics Consortium"/>
            <person name="Kohler A."/>
            <person name="Kuo A."/>
            <person name="Nagy L.G."/>
            <person name="Floudas D."/>
            <person name="Copeland A."/>
            <person name="Barry K.W."/>
            <person name="Cichocki N."/>
            <person name="Veneault-Fourrey C."/>
            <person name="LaButti K."/>
            <person name="Lindquist E.A."/>
            <person name="Lipzen A."/>
            <person name="Lundell T."/>
            <person name="Morin E."/>
            <person name="Murat C."/>
            <person name="Riley R."/>
            <person name="Ohm R."/>
            <person name="Sun H."/>
            <person name="Tunlid A."/>
            <person name="Henrissat B."/>
            <person name="Grigoriev I.V."/>
            <person name="Hibbett D.S."/>
            <person name="Martin F."/>
        </authorList>
    </citation>
    <scope>NUCLEOTIDE SEQUENCE [LARGE SCALE GENOMIC DNA]</scope>
    <source>
        <strain evidence="4">MAFF 305830</strain>
    </source>
</reference>
<evidence type="ECO:0000313" key="4">
    <source>
        <dbReference type="Proteomes" id="UP000054097"/>
    </source>
</evidence>
<feature type="compositionally biased region" description="Polar residues" evidence="1">
    <location>
        <begin position="15"/>
        <end position="34"/>
    </location>
</feature>
<protein>
    <submittedName>
        <fullName evidence="3">Glycoside hydrolase family 23 protein</fullName>
    </submittedName>
</protein>
<dbReference type="Proteomes" id="UP000054097">
    <property type="component" value="Unassembled WGS sequence"/>
</dbReference>
<feature type="domain" description="Transglycosylase SLT" evidence="2">
    <location>
        <begin position="96"/>
        <end position="175"/>
    </location>
</feature>
<dbReference type="HOGENOM" id="CLU_051871_2_1_1"/>
<dbReference type="SUPFAM" id="SSF53955">
    <property type="entry name" value="Lysozyme-like"/>
    <property type="match status" value="1"/>
</dbReference>
<dbReference type="Pfam" id="PF01464">
    <property type="entry name" value="SLT"/>
    <property type="match status" value="1"/>
</dbReference>
<dbReference type="InterPro" id="IPR008258">
    <property type="entry name" value="Transglycosylase_SLT_dom_1"/>
</dbReference>
<reference evidence="3 4" key="1">
    <citation type="submission" date="2014-04" db="EMBL/GenBank/DDBJ databases">
        <authorList>
            <consortium name="DOE Joint Genome Institute"/>
            <person name="Kuo A."/>
            <person name="Zuccaro A."/>
            <person name="Kohler A."/>
            <person name="Nagy L.G."/>
            <person name="Floudas D."/>
            <person name="Copeland A."/>
            <person name="Barry K.W."/>
            <person name="Cichocki N."/>
            <person name="Veneault-Fourrey C."/>
            <person name="LaButti K."/>
            <person name="Lindquist E.A."/>
            <person name="Lipzen A."/>
            <person name="Lundell T."/>
            <person name="Morin E."/>
            <person name="Murat C."/>
            <person name="Sun H."/>
            <person name="Tunlid A."/>
            <person name="Henrissat B."/>
            <person name="Grigoriev I.V."/>
            <person name="Hibbett D.S."/>
            <person name="Martin F."/>
            <person name="Nordberg H.P."/>
            <person name="Cantor M.N."/>
            <person name="Hua S.X."/>
        </authorList>
    </citation>
    <scope>NUCLEOTIDE SEQUENCE [LARGE SCALE GENOMIC DNA]</scope>
    <source>
        <strain evidence="3 4">MAFF 305830</strain>
    </source>
</reference>
<sequence>MKYSKRQGNGPSGVISVSQPASCPSVNASAKTTETTGPNGSLFFLTCGISDTDQYNGGWSPPTIRFDQLVVNADFSSVQAVSSSVFRPCAPFYDIFRNASADIGVPSVLLAAFAMQESRCNPYATGAGGSAGLLQLSPDKCTNSNCYDPWANIYIGARYLKSLLDADPNIVQAVGNWNGWYKGMTFANVRSALDWNCYAQQNLDYLQQYFNGWLQDIDAYGRLEDGGRLGFFFNLDECDSGGSSGSSRNTPIPWTVYLYGLLLFLL</sequence>
<accession>A0A0C3B4P1</accession>
<dbReference type="EMBL" id="KN824301">
    <property type="protein sequence ID" value="KIM27139.1"/>
    <property type="molecule type" value="Genomic_DNA"/>
</dbReference>
<evidence type="ECO:0000256" key="1">
    <source>
        <dbReference type="SAM" id="MobiDB-lite"/>
    </source>
</evidence>
<dbReference type="InterPro" id="IPR023346">
    <property type="entry name" value="Lysozyme-like_dom_sf"/>
</dbReference>
<organism evidence="3 4">
    <name type="scientific">Serendipita vermifera MAFF 305830</name>
    <dbReference type="NCBI Taxonomy" id="933852"/>
    <lineage>
        <taxon>Eukaryota</taxon>
        <taxon>Fungi</taxon>
        <taxon>Dikarya</taxon>
        <taxon>Basidiomycota</taxon>
        <taxon>Agaricomycotina</taxon>
        <taxon>Agaricomycetes</taxon>
        <taxon>Sebacinales</taxon>
        <taxon>Serendipitaceae</taxon>
        <taxon>Serendipita</taxon>
    </lineage>
</organism>
<proteinExistence type="predicted"/>
<dbReference type="GO" id="GO:0016787">
    <property type="term" value="F:hydrolase activity"/>
    <property type="evidence" value="ECO:0007669"/>
    <property type="project" value="UniProtKB-KW"/>
</dbReference>
<keyword evidence="4" id="KW-1185">Reference proteome</keyword>
<keyword evidence="3" id="KW-0378">Hydrolase</keyword>
<name>A0A0C3B4P1_SERVB</name>
<dbReference type="AlphaFoldDB" id="A0A0C3B4P1"/>
<feature type="region of interest" description="Disordered" evidence="1">
    <location>
        <begin position="1"/>
        <end position="34"/>
    </location>
</feature>
<evidence type="ECO:0000313" key="3">
    <source>
        <dbReference type="EMBL" id="KIM27139.1"/>
    </source>
</evidence>
<dbReference type="Gene3D" id="1.10.530.10">
    <property type="match status" value="1"/>
</dbReference>
<dbReference type="OrthoDB" id="2537480at2759"/>
<evidence type="ECO:0000259" key="2">
    <source>
        <dbReference type="Pfam" id="PF01464"/>
    </source>
</evidence>
<gene>
    <name evidence="3" type="ORF">M408DRAFT_24878</name>
</gene>